<keyword evidence="3 11" id="KW-0645">Protease</keyword>
<dbReference type="NCBIfam" id="TIGR02227">
    <property type="entry name" value="sigpep_I_bact"/>
    <property type="match status" value="1"/>
</dbReference>
<reference evidence="14" key="1">
    <citation type="submission" date="2016-05" db="EMBL/GenBank/DDBJ databases">
        <title>Comparative genomics of biotechnologically important yeasts.</title>
        <authorList>
            <consortium name="DOE Joint Genome Institute"/>
            <person name="Riley R."/>
            <person name="Haridas S."/>
            <person name="Wolfe K.H."/>
            <person name="Lopes M.R."/>
            <person name="Hittinger C.T."/>
            <person name="Goker M."/>
            <person name="Salamov A."/>
            <person name="Wisecaver J."/>
            <person name="Long T.M."/>
            <person name="Aerts A.L."/>
            <person name="Barry K."/>
            <person name="Choi C."/>
            <person name="Clum A."/>
            <person name="Coughlan A.Y."/>
            <person name="Deshpande S."/>
            <person name="Douglass A.P."/>
            <person name="Hanson S.J."/>
            <person name="Klenk H.-P."/>
            <person name="Labutti K."/>
            <person name="Lapidus A."/>
            <person name="Lindquist E."/>
            <person name="Lipzen A."/>
            <person name="Meier-Kolthoff J.P."/>
            <person name="Ohm R.A."/>
            <person name="Otillar R.P."/>
            <person name="Pangilinan J."/>
            <person name="Peng Y."/>
            <person name="Rokas A."/>
            <person name="Rosa C.A."/>
            <person name="Scheuner C."/>
            <person name="Sibirny A.A."/>
            <person name="Slot J.C."/>
            <person name="Stielow J.B."/>
            <person name="Sun H."/>
            <person name="Kurtzman C.P."/>
            <person name="Blackwell M."/>
            <person name="Grigoriev I.V."/>
            <person name="Jeffries T.W."/>
        </authorList>
    </citation>
    <scope>NUCLEOTIDE SEQUENCE [LARGE SCALE GENOMIC DNA]</scope>
    <source>
        <strain evidence="14">DSM 1968</strain>
    </source>
</reference>
<dbReference type="InterPro" id="IPR019756">
    <property type="entry name" value="Pept_S26A_signal_pept_1_Ser-AS"/>
</dbReference>
<dbReference type="GO" id="GO:0006627">
    <property type="term" value="P:protein processing involved in protein targeting to mitochondrion"/>
    <property type="evidence" value="ECO:0007669"/>
    <property type="project" value="EnsemblFungi"/>
</dbReference>
<evidence type="ECO:0000313" key="14">
    <source>
        <dbReference type="Proteomes" id="UP000095038"/>
    </source>
</evidence>
<dbReference type="AlphaFoldDB" id="A0A1D2VM25"/>
<feature type="active site" evidence="10">
    <location>
        <position position="90"/>
    </location>
</feature>
<keyword evidence="6 11" id="KW-0378">Hydrolase</keyword>
<dbReference type="InterPro" id="IPR000223">
    <property type="entry name" value="Pept_S26A_signal_pept_1"/>
</dbReference>
<name>A0A1D2VM25_9ASCO</name>
<feature type="domain" description="Peptidase S26" evidence="12">
    <location>
        <begin position="18"/>
        <end position="102"/>
    </location>
</feature>
<dbReference type="CDD" id="cd06530">
    <property type="entry name" value="S26_SPase_I"/>
    <property type="match status" value="1"/>
</dbReference>
<gene>
    <name evidence="13" type="ORF">ASCRUDRAFT_137078</name>
</gene>
<dbReference type="SUPFAM" id="SSF51306">
    <property type="entry name" value="LexA/Signal peptidase"/>
    <property type="match status" value="1"/>
</dbReference>
<sequence length="174" mass="19668">MFLRNPYLKSSIKGAGIFISWIPVVLVIDKYFYSVSSVSGSSMQPALNPFLTRKDWIFVNKLSLNDLNNIKVDDVLLIRSPTNPSKIVIKRVKGVQGDVIRTRYPYLRNRCTIPKNHLWLEGDNIRSIDSNTYGPVSTGLVIGRAEKIIYPFDRFGDIPQGGREARLSKLRAIG</sequence>
<dbReference type="InterPro" id="IPR037730">
    <property type="entry name" value="IMP2"/>
</dbReference>
<comment type="subcellular location">
    <subcellularLocation>
        <location evidence="1">Mitochondrion inner membrane</location>
        <topology evidence="1">Single-pass membrane protein</topology>
    </subcellularLocation>
</comment>
<evidence type="ECO:0000313" key="13">
    <source>
        <dbReference type="EMBL" id="ODV62663.1"/>
    </source>
</evidence>
<evidence type="ECO:0000256" key="6">
    <source>
        <dbReference type="ARBA" id="ARBA00022801"/>
    </source>
</evidence>
<dbReference type="GO" id="GO:0004252">
    <property type="term" value="F:serine-type endopeptidase activity"/>
    <property type="evidence" value="ECO:0007669"/>
    <property type="project" value="InterPro"/>
</dbReference>
<dbReference type="GO" id="GO:0042720">
    <property type="term" value="C:mitochondrial inner membrane peptidase complex"/>
    <property type="evidence" value="ECO:0007669"/>
    <property type="project" value="EnsemblFungi"/>
</dbReference>
<dbReference type="Pfam" id="PF10502">
    <property type="entry name" value="Peptidase_S26"/>
    <property type="match status" value="1"/>
</dbReference>
<keyword evidence="7" id="KW-1133">Transmembrane helix</keyword>
<keyword evidence="4" id="KW-0812">Transmembrane</keyword>
<keyword evidence="9" id="KW-0472">Membrane</keyword>
<dbReference type="EMBL" id="KV454477">
    <property type="protein sequence ID" value="ODV62663.1"/>
    <property type="molecule type" value="Genomic_DNA"/>
</dbReference>
<evidence type="ECO:0000256" key="2">
    <source>
        <dbReference type="ARBA" id="ARBA00007066"/>
    </source>
</evidence>
<feature type="active site" evidence="10">
    <location>
        <position position="42"/>
    </location>
</feature>
<evidence type="ECO:0000256" key="8">
    <source>
        <dbReference type="ARBA" id="ARBA00023128"/>
    </source>
</evidence>
<dbReference type="PRINTS" id="PR00727">
    <property type="entry name" value="LEADERPTASE"/>
</dbReference>
<organism evidence="13 14">
    <name type="scientific">Ascoidea rubescens DSM 1968</name>
    <dbReference type="NCBI Taxonomy" id="1344418"/>
    <lineage>
        <taxon>Eukaryota</taxon>
        <taxon>Fungi</taxon>
        <taxon>Dikarya</taxon>
        <taxon>Ascomycota</taxon>
        <taxon>Saccharomycotina</taxon>
        <taxon>Saccharomycetes</taxon>
        <taxon>Ascoideaceae</taxon>
        <taxon>Ascoidea</taxon>
    </lineage>
</organism>
<dbReference type="InParanoid" id="A0A1D2VM25"/>
<evidence type="ECO:0000259" key="12">
    <source>
        <dbReference type="Pfam" id="PF10502"/>
    </source>
</evidence>
<dbReference type="Proteomes" id="UP000095038">
    <property type="component" value="Unassembled WGS sequence"/>
</dbReference>
<dbReference type="PANTHER" id="PTHR46041:SF2">
    <property type="entry name" value="MITOCHONDRIAL INNER MEMBRANE PROTEASE SUBUNIT 2"/>
    <property type="match status" value="1"/>
</dbReference>
<dbReference type="EC" id="3.4.21.-" evidence="11"/>
<dbReference type="GO" id="GO:0006465">
    <property type="term" value="P:signal peptide processing"/>
    <property type="evidence" value="ECO:0007669"/>
    <property type="project" value="InterPro"/>
</dbReference>
<dbReference type="Gene3D" id="2.10.109.10">
    <property type="entry name" value="Umud Fragment, subunit A"/>
    <property type="match status" value="1"/>
</dbReference>
<proteinExistence type="inferred from homology"/>
<evidence type="ECO:0000256" key="11">
    <source>
        <dbReference type="RuleBase" id="RU362041"/>
    </source>
</evidence>
<evidence type="ECO:0000256" key="9">
    <source>
        <dbReference type="ARBA" id="ARBA00023136"/>
    </source>
</evidence>
<dbReference type="PROSITE" id="PS00501">
    <property type="entry name" value="SPASE_I_1"/>
    <property type="match status" value="1"/>
</dbReference>
<evidence type="ECO:0000256" key="3">
    <source>
        <dbReference type="ARBA" id="ARBA00022670"/>
    </source>
</evidence>
<keyword evidence="14" id="KW-1185">Reference proteome</keyword>
<evidence type="ECO:0000256" key="5">
    <source>
        <dbReference type="ARBA" id="ARBA00022792"/>
    </source>
</evidence>
<keyword evidence="5 11" id="KW-0999">Mitochondrion inner membrane</keyword>
<evidence type="ECO:0000256" key="1">
    <source>
        <dbReference type="ARBA" id="ARBA00004434"/>
    </source>
</evidence>
<evidence type="ECO:0000256" key="4">
    <source>
        <dbReference type="ARBA" id="ARBA00022692"/>
    </source>
</evidence>
<comment type="similarity">
    <text evidence="2">Belongs to the peptidase S26 family. IMP2 subfamily.</text>
</comment>
<evidence type="ECO:0000256" key="7">
    <source>
        <dbReference type="ARBA" id="ARBA00022989"/>
    </source>
</evidence>
<keyword evidence="8 11" id="KW-0496">Mitochondrion</keyword>
<dbReference type="InterPro" id="IPR019533">
    <property type="entry name" value="Peptidase_S26"/>
</dbReference>
<dbReference type="PANTHER" id="PTHR46041">
    <property type="entry name" value="MITOCHONDRIAL INNER MEMBRANE PROTEASE SUBUNIT 2"/>
    <property type="match status" value="1"/>
</dbReference>
<dbReference type="OrthoDB" id="9996127at2759"/>
<accession>A0A1D2VM25</accession>
<dbReference type="RefSeq" id="XP_020048970.1">
    <property type="nucleotide sequence ID" value="XM_020189119.1"/>
</dbReference>
<evidence type="ECO:0000256" key="10">
    <source>
        <dbReference type="PIRSR" id="PIRSR600223-1"/>
    </source>
</evidence>
<dbReference type="FunCoup" id="A0A1D2VM25">
    <property type="interactions" value="351"/>
</dbReference>
<protein>
    <recommendedName>
        <fullName evidence="11">Mitochondrial inner membrane protease subunit</fullName>
        <ecNumber evidence="11">3.4.21.-</ecNumber>
    </recommendedName>
</protein>
<dbReference type="GeneID" id="30962755"/>
<dbReference type="STRING" id="1344418.A0A1D2VM25"/>
<dbReference type="InterPro" id="IPR036286">
    <property type="entry name" value="LexA/Signal_pep-like_sf"/>
</dbReference>